<evidence type="ECO:0000256" key="4">
    <source>
        <dbReference type="ARBA" id="ARBA00022692"/>
    </source>
</evidence>
<dbReference type="PANTHER" id="PTHR11958:SF63">
    <property type="entry name" value="AMINO ACID TRANSPORTER"/>
    <property type="match status" value="1"/>
</dbReference>
<keyword evidence="11" id="KW-1185">Reference proteome</keyword>
<reference evidence="10 11" key="1">
    <citation type="journal article" date="2017" name="Gigascience">
        <title>Genome sequence of the small brown planthopper, Laodelphax striatellus.</title>
        <authorList>
            <person name="Zhu J."/>
            <person name="Jiang F."/>
            <person name="Wang X."/>
            <person name="Yang P."/>
            <person name="Bao Y."/>
            <person name="Zhao W."/>
            <person name="Wang W."/>
            <person name="Lu H."/>
            <person name="Wang Q."/>
            <person name="Cui N."/>
            <person name="Li J."/>
            <person name="Chen X."/>
            <person name="Luo L."/>
            <person name="Yu J."/>
            <person name="Kang L."/>
            <person name="Cui F."/>
        </authorList>
    </citation>
    <scope>NUCLEOTIDE SEQUENCE [LARGE SCALE GENOMIC DNA]</scope>
    <source>
        <strain evidence="10">Lst14</strain>
    </source>
</reference>
<comment type="caution">
    <text evidence="10">The sequence shown here is derived from an EMBL/GenBank/DDBJ whole genome shotgun (WGS) entry which is preliminary data.</text>
</comment>
<keyword evidence="4 9" id="KW-0812">Transmembrane</keyword>
<feature type="transmembrane region" description="Helical" evidence="9">
    <location>
        <begin position="99"/>
        <end position="121"/>
    </location>
</feature>
<dbReference type="GO" id="GO:0015501">
    <property type="term" value="F:glutamate:sodium symporter activity"/>
    <property type="evidence" value="ECO:0007669"/>
    <property type="project" value="TreeGrafter"/>
</dbReference>
<accession>A0A482XGD8</accession>
<feature type="transmembrane region" description="Helical" evidence="9">
    <location>
        <begin position="271"/>
        <end position="293"/>
    </location>
</feature>
<dbReference type="Pfam" id="PF00375">
    <property type="entry name" value="SDF"/>
    <property type="match status" value="1"/>
</dbReference>
<keyword evidence="7 9" id="KW-0472">Membrane</keyword>
<dbReference type="SUPFAM" id="SSF118215">
    <property type="entry name" value="Proton glutamate symport protein"/>
    <property type="match status" value="1"/>
</dbReference>
<feature type="transmembrane region" description="Helical" evidence="9">
    <location>
        <begin position="231"/>
        <end position="251"/>
    </location>
</feature>
<evidence type="ECO:0000256" key="2">
    <source>
        <dbReference type="ARBA" id="ARBA00006148"/>
    </source>
</evidence>
<dbReference type="SMR" id="A0A482XGD8"/>
<dbReference type="PANTHER" id="PTHR11958">
    <property type="entry name" value="SODIUM/DICARBOXYLATE SYMPORTER-RELATED"/>
    <property type="match status" value="1"/>
</dbReference>
<dbReference type="Proteomes" id="UP000291343">
    <property type="component" value="Unassembled WGS sequence"/>
</dbReference>
<dbReference type="PRINTS" id="PR00173">
    <property type="entry name" value="EDTRNSPORT"/>
</dbReference>
<evidence type="ECO:0000313" key="10">
    <source>
        <dbReference type="EMBL" id="RZF44794.1"/>
    </source>
</evidence>
<dbReference type="GO" id="GO:0005313">
    <property type="term" value="F:L-glutamate transmembrane transporter activity"/>
    <property type="evidence" value="ECO:0007669"/>
    <property type="project" value="TreeGrafter"/>
</dbReference>
<sequence>MVIVTPEEMASRKRDTFVRKNLLTIFTVGGVIGGVIVGLILKNSTNERWTAREVMYVQFVGDLFLRMLKGLMIPLVVSSIVSAIGSLDLSLLRMIGTRAICWYLSTTMIAVVEGMILVSLIRPGVGSHNAVSSSSIGRNITTVDTLMDLVRNMFPSNIFEACIAQYRTVLVPPKNASLEGNIMNWDVSSETAKGSNILGLVVFASVLGIAIGQAGPTGTPVLRFFQSMGDIIMLMTNWVIWLSPVGIFFLVTSKIVEMTSIVEVMGQLGLYFLTVMIGLLFHGLILLPTFFFLITRRLPFAFIGNMSQAIVTAFGTASSSATLPVSMHCVEEKNDVDPRVSRFILPIGATINMDGTALYEAVAALFIAQIRNVELTLASIIGVSITATLASIGAAGIPQAGLVTLVMVLDTVGLPAEDVTLVIAIDWILDRFRTTVNVLGDAIGAGVVNHISKDELQVMTEMSIKYQTINSDSQAECN</sequence>
<dbReference type="STRING" id="195883.A0A482XGD8"/>
<dbReference type="InterPro" id="IPR018107">
    <property type="entry name" value="Na-dicarboxylate_symporter_CS"/>
</dbReference>
<dbReference type="Gene3D" id="1.10.3860.10">
    <property type="entry name" value="Sodium:dicarboxylate symporter"/>
    <property type="match status" value="1"/>
</dbReference>
<dbReference type="InterPro" id="IPR050746">
    <property type="entry name" value="DAACS"/>
</dbReference>
<proteinExistence type="inferred from homology"/>
<evidence type="ECO:0000313" key="11">
    <source>
        <dbReference type="Proteomes" id="UP000291343"/>
    </source>
</evidence>
<dbReference type="PROSITE" id="PS00714">
    <property type="entry name" value="NA_DICARBOXYL_SYMP_2"/>
    <property type="match status" value="1"/>
</dbReference>
<dbReference type="InterPro" id="IPR001991">
    <property type="entry name" value="Na-dicarboxylate_symporter"/>
</dbReference>
<dbReference type="InterPro" id="IPR036458">
    <property type="entry name" value="Na:dicarbo_symporter_sf"/>
</dbReference>
<comment type="similarity">
    <text evidence="2 9">Belongs to the dicarboxylate/amino acid:cation symporter (DAACS) (TC 2.A.23) family.</text>
</comment>
<feature type="transmembrane region" description="Helical" evidence="9">
    <location>
        <begin position="197"/>
        <end position="219"/>
    </location>
</feature>
<gene>
    <name evidence="10" type="ORF">LSTR_LSTR000746</name>
</gene>
<dbReference type="InParanoid" id="A0A482XGD8"/>
<evidence type="ECO:0000256" key="9">
    <source>
        <dbReference type="RuleBase" id="RU361216"/>
    </source>
</evidence>
<protein>
    <recommendedName>
        <fullName evidence="9">Amino acid transporter</fullName>
    </recommendedName>
</protein>
<dbReference type="GO" id="GO:0005886">
    <property type="term" value="C:plasma membrane"/>
    <property type="evidence" value="ECO:0007669"/>
    <property type="project" value="TreeGrafter"/>
</dbReference>
<dbReference type="EMBL" id="QKKF02010319">
    <property type="protein sequence ID" value="RZF44794.1"/>
    <property type="molecule type" value="Genomic_DNA"/>
</dbReference>
<dbReference type="OrthoDB" id="5877963at2759"/>
<keyword evidence="3 9" id="KW-0813">Transport</keyword>
<feature type="transmembrane region" description="Helical" evidence="9">
    <location>
        <begin position="21"/>
        <end position="41"/>
    </location>
</feature>
<evidence type="ECO:0000256" key="8">
    <source>
        <dbReference type="ARBA" id="ARBA00023180"/>
    </source>
</evidence>
<dbReference type="GO" id="GO:0015175">
    <property type="term" value="F:neutral L-amino acid transmembrane transporter activity"/>
    <property type="evidence" value="ECO:0007669"/>
    <property type="project" value="TreeGrafter"/>
</dbReference>
<dbReference type="FunCoup" id="A0A482XGD8">
    <property type="interactions" value="103"/>
</dbReference>
<keyword evidence="8" id="KW-0325">Glycoprotein</keyword>
<keyword evidence="5 9" id="KW-0769">Symport</keyword>
<evidence type="ECO:0000256" key="6">
    <source>
        <dbReference type="ARBA" id="ARBA00022989"/>
    </source>
</evidence>
<evidence type="ECO:0000256" key="1">
    <source>
        <dbReference type="ARBA" id="ARBA00004141"/>
    </source>
</evidence>
<name>A0A482XGD8_LAOST</name>
<evidence type="ECO:0000256" key="3">
    <source>
        <dbReference type="ARBA" id="ARBA00022448"/>
    </source>
</evidence>
<keyword evidence="6 9" id="KW-1133">Transmembrane helix</keyword>
<comment type="subcellular location">
    <subcellularLocation>
        <location evidence="1 9">Membrane</location>
        <topology evidence="1 9">Multi-pass membrane protein</topology>
    </subcellularLocation>
</comment>
<feature type="transmembrane region" description="Helical" evidence="9">
    <location>
        <begin position="71"/>
        <end position="92"/>
    </location>
</feature>
<evidence type="ECO:0000256" key="7">
    <source>
        <dbReference type="ARBA" id="ARBA00023136"/>
    </source>
</evidence>
<organism evidence="10 11">
    <name type="scientific">Laodelphax striatellus</name>
    <name type="common">Small brown planthopper</name>
    <name type="synonym">Delphax striatella</name>
    <dbReference type="NCBI Taxonomy" id="195883"/>
    <lineage>
        <taxon>Eukaryota</taxon>
        <taxon>Metazoa</taxon>
        <taxon>Ecdysozoa</taxon>
        <taxon>Arthropoda</taxon>
        <taxon>Hexapoda</taxon>
        <taxon>Insecta</taxon>
        <taxon>Pterygota</taxon>
        <taxon>Neoptera</taxon>
        <taxon>Paraneoptera</taxon>
        <taxon>Hemiptera</taxon>
        <taxon>Auchenorrhyncha</taxon>
        <taxon>Fulgoroidea</taxon>
        <taxon>Delphacidae</taxon>
        <taxon>Criomorphinae</taxon>
        <taxon>Laodelphax</taxon>
    </lineage>
</organism>
<dbReference type="AlphaFoldDB" id="A0A482XGD8"/>
<evidence type="ECO:0000256" key="5">
    <source>
        <dbReference type="ARBA" id="ARBA00022847"/>
    </source>
</evidence>
<feature type="transmembrane region" description="Helical" evidence="9">
    <location>
        <begin position="375"/>
        <end position="397"/>
    </location>
</feature>